<reference evidence="1" key="1">
    <citation type="submission" date="2023-02" db="EMBL/GenBank/DDBJ databases">
        <title>Genome of toxic invasive species Heracleum sosnowskyi carries increased number of genes despite the absence of recent whole-genome duplications.</title>
        <authorList>
            <person name="Schelkunov M."/>
            <person name="Shtratnikova V."/>
            <person name="Makarenko M."/>
            <person name="Klepikova A."/>
            <person name="Omelchenko D."/>
            <person name="Novikova G."/>
            <person name="Obukhova E."/>
            <person name="Bogdanov V."/>
            <person name="Penin A."/>
            <person name="Logacheva M."/>
        </authorList>
    </citation>
    <scope>NUCLEOTIDE SEQUENCE</scope>
    <source>
        <strain evidence="1">Hsosn_3</strain>
        <tissue evidence="1">Leaf</tissue>
    </source>
</reference>
<dbReference type="Proteomes" id="UP001237642">
    <property type="component" value="Unassembled WGS sequence"/>
</dbReference>
<accession>A0AAD8N2W2</accession>
<reference evidence="1" key="2">
    <citation type="submission" date="2023-05" db="EMBL/GenBank/DDBJ databases">
        <authorList>
            <person name="Schelkunov M.I."/>
        </authorList>
    </citation>
    <scope>NUCLEOTIDE SEQUENCE</scope>
    <source>
        <strain evidence="1">Hsosn_3</strain>
        <tissue evidence="1">Leaf</tissue>
    </source>
</reference>
<dbReference type="EMBL" id="JAUIZM010000003">
    <property type="protein sequence ID" value="KAK1393827.1"/>
    <property type="molecule type" value="Genomic_DNA"/>
</dbReference>
<evidence type="ECO:0000313" key="1">
    <source>
        <dbReference type="EMBL" id="KAK1393827.1"/>
    </source>
</evidence>
<gene>
    <name evidence="1" type="ORF">POM88_012883</name>
</gene>
<keyword evidence="2" id="KW-1185">Reference proteome</keyword>
<comment type="caution">
    <text evidence="1">The sequence shown here is derived from an EMBL/GenBank/DDBJ whole genome shotgun (WGS) entry which is preliminary data.</text>
</comment>
<protein>
    <submittedName>
        <fullName evidence="1">Uncharacterized protein</fullName>
    </submittedName>
</protein>
<name>A0AAD8N2W2_9APIA</name>
<sequence>MALINDAPAVTGDGTNNAALHELCRLILVLPWAFKEPRLQKKDETIVVKFCLYLLTRCPSRQLRGMFMSFSPRQGRYFYSFKNIFNSTIGLELKDLYYWRQSFQKKKKIDIFEKAHLLWTYINDSFQKNK</sequence>
<organism evidence="1 2">
    <name type="scientific">Heracleum sosnowskyi</name>
    <dbReference type="NCBI Taxonomy" id="360622"/>
    <lineage>
        <taxon>Eukaryota</taxon>
        <taxon>Viridiplantae</taxon>
        <taxon>Streptophyta</taxon>
        <taxon>Embryophyta</taxon>
        <taxon>Tracheophyta</taxon>
        <taxon>Spermatophyta</taxon>
        <taxon>Magnoliopsida</taxon>
        <taxon>eudicotyledons</taxon>
        <taxon>Gunneridae</taxon>
        <taxon>Pentapetalae</taxon>
        <taxon>asterids</taxon>
        <taxon>campanulids</taxon>
        <taxon>Apiales</taxon>
        <taxon>Apiaceae</taxon>
        <taxon>Apioideae</taxon>
        <taxon>apioid superclade</taxon>
        <taxon>Tordylieae</taxon>
        <taxon>Tordyliinae</taxon>
        <taxon>Heracleum</taxon>
    </lineage>
</organism>
<proteinExistence type="predicted"/>
<dbReference type="AlphaFoldDB" id="A0AAD8N2W2"/>
<evidence type="ECO:0000313" key="2">
    <source>
        <dbReference type="Proteomes" id="UP001237642"/>
    </source>
</evidence>